<dbReference type="EMBL" id="JAUQTG010000005">
    <property type="protein sequence ID" value="MDO7856808.1"/>
    <property type="molecule type" value="Genomic_DNA"/>
</dbReference>
<dbReference type="InterPro" id="IPR029035">
    <property type="entry name" value="DHS-like_NAD/FAD-binding_dom"/>
</dbReference>
<gene>
    <name evidence="1" type="ORF">Q5E86_10670</name>
</gene>
<dbReference type="SUPFAM" id="SSF52467">
    <property type="entry name" value="DHS-like NAD/FAD-binding domain"/>
    <property type="match status" value="1"/>
</dbReference>
<dbReference type="Proteomes" id="UP001176478">
    <property type="component" value="Unassembled WGS sequence"/>
</dbReference>
<comment type="caution">
    <text evidence="1">The sequence shown here is derived from an EMBL/GenBank/DDBJ whole genome shotgun (WGS) entry which is preliminary data.</text>
</comment>
<dbReference type="Gene3D" id="3.40.50.1220">
    <property type="entry name" value="TPP-binding domain"/>
    <property type="match status" value="1"/>
</dbReference>
<reference evidence="1" key="2">
    <citation type="journal article" date="2024" name="Int. J. Antimicrob. Agents">
        <title>Identification of a novel Providencia species showing multi-drug-resistant in three patients with hospital-acquired infection.</title>
        <authorList>
            <person name="Yang W."/>
            <person name="Chen J."/>
            <person name="Yang F."/>
            <person name="Ji P."/>
            <person name="Shen S."/>
            <person name="Yin D."/>
            <person name="Hu F."/>
        </authorList>
    </citation>
    <scope>NUCLEOTIDE SEQUENCE</scope>
    <source>
        <strain evidence="1">CRE-138-0111</strain>
    </source>
</reference>
<evidence type="ECO:0000313" key="2">
    <source>
        <dbReference type="Proteomes" id="UP001176478"/>
    </source>
</evidence>
<protein>
    <submittedName>
        <fullName evidence="1">SIR2 family protein</fullName>
    </submittedName>
</protein>
<name>A0ABT9AQA4_9GAMM</name>
<keyword evidence="2" id="KW-1185">Reference proteome</keyword>
<sequence>MDSEKKMNNIPEVKLLFKKRSIKDLADYIRIKSGTSPNYAIFLGAGASVTSGIKTGFELVQEWRKEIFDRLSPNPYTDPDSAAEWLAENHPDWYDKNNEYSSLFEKKFDLPSQRRRFVELQVDKKLPSIGYAYLVELFESKFFDTVFTTNFDDLINEAFYQFSSDRPLLCAHDSSIKGISIASSRPKIIKLHGDYLFDSIKSSLKETESLENNTKEKLVEFSKEYGLIFVGYAGNDNSIIEVLKYLLKQPDYLKNGIYWCKRKGDKITPELFKLLNQEKVYWVEIDGFDELMAELVHELGSQLSLGETLKSTKREKMIQNFITDNHGLTKNKFISKDLIKLKKYTYTQDISSLINELSESDNDEQKIPEEDFKNLLFIDNLIREKNFSLAEEKLKDFISDSNNHNIKSKYLQRIISLKINNEDIKSALEYSDKLIELDEFNLNNALSRTNILPKLTEKIQYLKDLKLKFNYSINVKNNLCRIALRYLEYNKESIFSFKEIYDLIEESLYQDNSLQNSAWRIKFDAILDEYSDCIDKKERREKLYALLNKIKDINPTHDTYLNIFSSCSILEKEKSKIFDCISHLENVYNSSSKNKKKNILKYLTKLHSCLLTLDDGEKEKTIINEFINKYSEDENISNIAPFKLFIAKYEIGQNKDIAKGIELAKEAIDSPWRNENIHEILSILLIDKNNIQISEEFLDNISKDIPETSYLESKVEILNSKNEFSKSLKILEKMFHKQYNFSRYISSKVYTLLMDENYNEVITIVNENLDKLRDYQEKDILIINRELAKSKIGIDISKHELHSIISHNQSKGDVAMCAFFILGDELNGNRQLKNAIEKDYMNYFNFLKWPAIPKKFLSIYSSQDSKVA</sequence>
<evidence type="ECO:0000313" key="1">
    <source>
        <dbReference type="EMBL" id="MDO7856808.1"/>
    </source>
</evidence>
<organism evidence="1 2">
    <name type="scientific">Providencia huashanensis</name>
    <dbReference type="NCBI Taxonomy" id="3037798"/>
    <lineage>
        <taxon>Bacteria</taxon>
        <taxon>Pseudomonadati</taxon>
        <taxon>Pseudomonadota</taxon>
        <taxon>Gammaproteobacteria</taxon>
        <taxon>Enterobacterales</taxon>
        <taxon>Morganellaceae</taxon>
        <taxon>Providencia</taxon>
    </lineage>
</organism>
<accession>A0ABT9AQA4</accession>
<dbReference type="Pfam" id="PF13289">
    <property type="entry name" value="SIR2_2"/>
    <property type="match status" value="1"/>
</dbReference>
<proteinExistence type="predicted"/>
<reference evidence="1" key="1">
    <citation type="submission" date="2023-07" db="EMBL/GenBank/DDBJ databases">
        <authorList>
            <person name="Yang W."/>
            <person name="Chen J."/>
            <person name="Ji P."/>
            <person name="Hu F."/>
        </authorList>
    </citation>
    <scope>NUCLEOTIDE SEQUENCE</scope>
    <source>
        <strain evidence="1">CRE-138-0111</strain>
    </source>
</reference>
<dbReference type="RefSeq" id="WP_241014235.1">
    <property type="nucleotide sequence ID" value="NZ_JAUQTF010000012.1"/>
</dbReference>